<accession>A0A5Q0H772</accession>
<organism evidence="1 2">
    <name type="scientific">Saccharothrix syringae</name>
    <name type="common">Nocardiopsis syringae</name>
    <dbReference type="NCBI Taxonomy" id="103733"/>
    <lineage>
        <taxon>Bacteria</taxon>
        <taxon>Bacillati</taxon>
        <taxon>Actinomycetota</taxon>
        <taxon>Actinomycetes</taxon>
        <taxon>Pseudonocardiales</taxon>
        <taxon>Pseudonocardiaceae</taxon>
        <taxon>Saccharothrix</taxon>
    </lineage>
</organism>
<dbReference type="SUPFAM" id="SSF48452">
    <property type="entry name" value="TPR-like"/>
    <property type="match status" value="1"/>
</dbReference>
<keyword evidence="2" id="KW-1185">Reference proteome</keyword>
<evidence type="ECO:0008006" key="3">
    <source>
        <dbReference type="Google" id="ProtNLM"/>
    </source>
</evidence>
<dbReference type="Proteomes" id="UP000325787">
    <property type="component" value="Chromosome"/>
</dbReference>
<dbReference type="InterPro" id="IPR011990">
    <property type="entry name" value="TPR-like_helical_dom_sf"/>
</dbReference>
<name>A0A5Q0H772_SACSY</name>
<proteinExistence type="predicted"/>
<dbReference type="OrthoDB" id="3330358at2"/>
<dbReference type="RefSeq" id="WP_033434646.1">
    <property type="nucleotide sequence ID" value="NZ_CP034550.1"/>
</dbReference>
<evidence type="ECO:0000313" key="1">
    <source>
        <dbReference type="EMBL" id="QFZ21562.1"/>
    </source>
</evidence>
<dbReference type="AlphaFoldDB" id="A0A5Q0H772"/>
<dbReference type="EMBL" id="CP034550">
    <property type="protein sequence ID" value="QFZ21562.1"/>
    <property type="molecule type" value="Genomic_DNA"/>
</dbReference>
<dbReference type="Gene3D" id="1.25.40.10">
    <property type="entry name" value="Tetratricopeptide repeat domain"/>
    <property type="match status" value="1"/>
</dbReference>
<dbReference type="KEGG" id="ssyi:EKG83_32945"/>
<evidence type="ECO:0000313" key="2">
    <source>
        <dbReference type="Proteomes" id="UP000325787"/>
    </source>
</evidence>
<protein>
    <recommendedName>
        <fullName evidence="3">Tetratricopeptide repeat protein</fullName>
    </recommendedName>
</protein>
<reference evidence="2" key="1">
    <citation type="journal article" date="2021" name="Curr. Microbiol.">
        <title>Complete genome of nocamycin-producing strain Saccharothrix syringae NRRL B-16468 reveals the biosynthetic potential for secondary metabolites.</title>
        <authorList>
            <person name="Mo X."/>
            <person name="Yang S."/>
        </authorList>
    </citation>
    <scope>NUCLEOTIDE SEQUENCE [LARGE SCALE GENOMIC DNA]</scope>
    <source>
        <strain evidence="2">ATCC 51364 / DSM 43886 / JCM 6844 / KCTC 9398 / NBRC 14523 / NRRL B-16468 / INA 2240</strain>
    </source>
</reference>
<sequence>MDRARGGAAVPLDDVGDLARSRTNYEHARRVFREFCDRGGEAHALNNLGNAVRRLGEAEEAPGGETGLQAEVLNDLGESLADQGRVAEAPA</sequence>
<gene>
    <name evidence="1" type="ORF">EKG83_32945</name>
</gene>